<organism evidence="1 2">
    <name type="scientific">Vararia minispora EC-137</name>
    <dbReference type="NCBI Taxonomy" id="1314806"/>
    <lineage>
        <taxon>Eukaryota</taxon>
        <taxon>Fungi</taxon>
        <taxon>Dikarya</taxon>
        <taxon>Basidiomycota</taxon>
        <taxon>Agaricomycotina</taxon>
        <taxon>Agaricomycetes</taxon>
        <taxon>Russulales</taxon>
        <taxon>Lachnocladiaceae</taxon>
        <taxon>Vararia</taxon>
    </lineage>
</organism>
<evidence type="ECO:0000313" key="2">
    <source>
        <dbReference type="Proteomes" id="UP000814128"/>
    </source>
</evidence>
<keyword evidence="2" id="KW-1185">Reference proteome</keyword>
<dbReference type="Proteomes" id="UP000814128">
    <property type="component" value="Unassembled WGS sequence"/>
</dbReference>
<sequence length="351" mass="39217">MSSRKRKFRGQHAQHRSRWDIHEHDYDDDGDGWEEQHWQRPPAVDEPPMNVALHVVAHEADVVRGSQAIQSAVSLEVSKDGIGGKGLMKLTWTGSDGKDVWVDRYDARLLLDGPLTPPTAPPLPPEPPSPNGWSDLPSDAEDTFFLAPEDIDDYERTKRRRAIEQLREERLRAMEGDDDGVLVEEGEQWGGSDEEPDEEQKAVMRRTAIHLLSSPNIAQLEMRILANHGAHPRFAFLRGRWPRAWAAIRAQVRGEKEGTRKGQSQEGTGLEGLMAYADSSESGNDDGDGDKKQRSIEASAFSETARVEVRKGEDANGGDEEAVKEARRVRARKWAEKRRAASDPVVGKDNA</sequence>
<protein>
    <submittedName>
        <fullName evidence="1">Uncharacterized protein</fullName>
    </submittedName>
</protein>
<accession>A0ACB8QJ53</accession>
<comment type="caution">
    <text evidence="1">The sequence shown here is derived from an EMBL/GenBank/DDBJ whole genome shotgun (WGS) entry which is preliminary data.</text>
</comment>
<reference evidence="1" key="1">
    <citation type="submission" date="2021-02" db="EMBL/GenBank/DDBJ databases">
        <authorList>
            <consortium name="DOE Joint Genome Institute"/>
            <person name="Ahrendt S."/>
            <person name="Looney B.P."/>
            <person name="Miyauchi S."/>
            <person name="Morin E."/>
            <person name="Drula E."/>
            <person name="Courty P.E."/>
            <person name="Chicoki N."/>
            <person name="Fauchery L."/>
            <person name="Kohler A."/>
            <person name="Kuo A."/>
            <person name="Labutti K."/>
            <person name="Pangilinan J."/>
            <person name="Lipzen A."/>
            <person name="Riley R."/>
            <person name="Andreopoulos W."/>
            <person name="He G."/>
            <person name="Johnson J."/>
            <person name="Barry K.W."/>
            <person name="Grigoriev I.V."/>
            <person name="Nagy L."/>
            <person name="Hibbett D."/>
            <person name="Henrissat B."/>
            <person name="Matheny P.B."/>
            <person name="Labbe J."/>
            <person name="Martin F."/>
        </authorList>
    </citation>
    <scope>NUCLEOTIDE SEQUENCE</scope>
    <source>
        <strain evidence="1">EC-137</strain>
    </source>
</reference>
<gene>
    <name evidence="1" type="ORF">K488DRAFT_78882</name>
</gene>
<proteinExistence type="predicted"/>
<name>A0ACB8QJ53_9AGAM</name>
<evidence type="ECO:0000313" key="1">
    <source>
        <dbReference type="EMBL" id="KAI0031769.1"/>
    </source>
</evidence>
<reference evidence="1" key="2">
    <citation type="journal article" date="2022" name="New Phytol.">
        <title>Evolutionary transition to the ectomycorrhizal habit in the genomes of a hyperdiverse lineage of mushroom-forming fungi.</title>
        <authorList>
            <person name="Looney B."/>
            <person name="Miyauchi S."/>
            <person name="Morin E."/>
            <person name="Drula E."/>
            <person name="Courty P.E."/>
            <person name="Kohler A."/>
            <person name="Kuo A."/>
            <person name="LaButti K."/>
            <person name="Pangilinan J."/>
            <person name="Lipzen A."/>
            <person name="Riley R."/>
            <person name="Andreopoulos W."/>
            <person name="He G."/>
            <person name="Johnson J."/>
            <person name="Nolan M."/>
            <person name="Tritt A."/>
            <person name="Barry K.W."/>
            <person name="Grigoriev I.V."/>
            <person name="Nagy L.G."/>
            <person name="Hibbett D."/>
            <person name="Henrissat B."/>
            <person name="Matheny P.B."/>
            <person name="Labbe J."/>
            <person name="Martin F.M."/>
        </authorList>
    </citation>
    <scope>NUCLEOTIDE SEQUENCE</scope>
    <source>
        <strain evidence="1">EC-137</strain>
    </source>
</reference>
<dbReference type="EMBL" id="MU273568">
    <property type="protein sequence ID" value="KAI0031769.1"/>
    <property type="molecule type" value="Genomic_DNA"/>
</dbReference>